<accession>A0A4R6TPL1</accession>
<dbReference type="Gene3D" id="3.30.70.1230">
    <property type="entry name" value="Nucleotide cyclase"/>
    <property type="match status" value="1"/>
</dbReference>
<proteinExistence type="predicted"/>
<gene>
    <name evidence="2" type="ORF">CLV82_1073</name>
</gene>
<dbReference type="Proteomes" id="UP000295468">
    <property type="component" value="Unassembled WGS sequence"/>
</dbReference>
<dbReference type="InterPro" id="IPR020503">
    <property type="entry name" value="Uncharacterised_Rv2561"/>
</dbReference>
<evidence type="ECO:0000313" key="2">
    <source>
        <dbReference type="EMBL" id="TDQ33235.1"/>
    </source>
</evidence>
<sequence>MEKKTTQAQAEQPKEKKSNSDNVPKEAAQTLICIPDITGFTRFMSETDFKLSSKVIPSLLNKIVYSNEIGLEISEIEGDAVLFYKTGELPSLEALVSQCKKFQTEFHKQLHKLKARYSESAEADKITSMLGLKMILHFGQEVGQVPVGKRIKLIGEDVITAHLLLKNDIQHDEYILLSEDLMEQYKGERDKLSLEWVKWKNDSIEDPHMGTIDFSYISLEN</sequence>
<evidence type="ECO:0000313" key="3">
    <source>
        <dbReference type="Proteomes" id="UP000295468"/>
    </source>
</evidence>
<protein>
    <submittedName>
        <fullName evidence="2">Uncharacterized protein DUF2652</fullName>
    </submittedName>
</protein>
<dbReference type="Pfam" id="PF10851">
    <property type="entry name" value="DUF2652"/>
    <property type="match status" value="1"/>
</dbReference>
<dbReference type="EMBL" id="SNYI01000001">
    <property type="protein sequence ID" value="TDQ33235.1"/>
    <property type="molecule type" value="Genomic_DNA"/>
</dbReference>
<feature type="region of interest" description="Disordered" evidence="1">
    <location>
        <begin position="1"/>
        <end position="23"/>
    </location>
</feature>
<name>A0A4R6TPL1_9FLAO</name>
<reference evidence="2 3" key="1">
    <citation type="submission" date="2019-03" db="EMBL/GenBank/DDBJ databases">
        <title>Genomic Encyclopedia of Archaeal and Bacterial Type Strains, Phase II (KMG-II): from individual species to whole genera.</title>
        <authorList>
            <person name="Goeker M."/>
        </authorList>
    </citation>
    <scope>NUCLEOTIDE SEQUENCE [LARGE SCALE GENOMIC DNA]</scope>
    <source>
        <strain evidence="2 3">DSM 18435</strain>
    </source>
</reference>
<keyword evidence="3" id="KW-1185">Reference proteome</keyword>
<feature type="compositionally biased region" description="Polar residues" evidence="1">
    <location>
        <begin position="1"/>
        <end position="10"/>
    </location>
</feature>
<dbReference type="AlphaFoldDB" id="A0A4R6TPL1"/>
<dbReference type="OrthoDB" id="625021at2"/>
<dbReference type="SUPFAM" id="SSF55073">
    <property type="entry name" value="Nucleotide cyclase"/>
    <property type="match status" value="1"/>
</dbReference>
<dbReference type="RefSeq" id="WP_133643238.1">
    <property type="nucleotide sequence ID" value="NZ_SNYI01000001.1"/>
</dbReference>
<comment type="caution">
    <text evidence="2">The sequence shown here is derived from an EMBL/GenBank/DDBJ whole genome shotgun (WGS) entry which is preliminary data.</text>
</comment>
<evidence type="ECO:0000256" key="1">
    <source>
        <dbReference type="SAM" id="MobiDB-lite"/>
    </source>
</evidence>
<organism evidence="2 3">
    <name type="scientific">Zeaxanthinibacter enoshimensis</name>
    <dbReference type="NCBI Taxonomy" id="392009"/>
    <lineage>
        <taxon>Bacteria</taxon>
        <taxon>Pseudomonadati</taxon>
        <taxon>Bacteroidota</taxon>
        <taxon>Flavobacteriia</taxon>
        <taxon>Flavobacteriales</taxon>
        <taxon>Flavobacteriaceae</taxon>
        <taxon>Zeaxanthinibacter</taxon>
    </lineage>
</organism>
<dbReference type="InterPro" id="IPR029787">
    <property type="entry name" value="Nucleotide_cyclase"/>
</dbReference>